<evidence type="ECO:0000313" key="9">
    <source>
        <dbReference type="EMBL" id="PTQ98234.1"/>
    </source>
</evidence>
<feature type="transmembrane region" description="Helical" evidence="7">
    <location>
        <begin position="36"/>
        <end position="54"/>
    </location>
</feature>
<organism evidence="9 10">
    <name type="scientific">Mucilaginibacter yixingensis</name>
    <dbReference type="NCBI Taxonomy" id="1295612"/>
    <lineage>
        <taxon>Bacteria</taxon>
        <taxon>Pseudomonadati</taxon>
        <taxon>Bacteroidota</taxon>
        <taxon>Sphingobacteriia</taxon>
        <taxon>Sphingobacteriales</taxon>
        <taxon>Sphingobacteriaceae</taxon>
        <taxon>Mucilaginibacter</taxon>
    </lineage>
</organism>
<evidence type="ECO:0000256" key="1">
    <source>
        <dbReference type="ARBA" id="ARBA00000085"/>
    </source>
</evidence>
<feature type="transmembrane region" description="Helical" evidence="7">
    <location>
        <begin position="139"/>
        <end position="155"/>
    </location>
</feature>
<dbReference type="EC" id="2.7.13.3" evidence="2"/>
<feature type="transmembrane region" description="Helical" evidence="7">
    <location>
        <begin position="91"/>
        <end position="111"/>
    </location>
</feature>
<dbReference type="InterPro" id="IPR036890">
    <property type="entry name" value="HATPase_C_sf"/>
</dbReference>
<dbReference type="PANTHER" id="PTHR43711">
    <property type="entry name" value="TWO-COMPONENT HISTIDINE KINASE"/>
    <property type="match status" value="1"/>
</dbReference>
<evidence type="ECO:0000256" key="2">
    <source>
        <dbReference type="ARBA" id="ARBA00012438"/>
    </source>
</evidence>
<keyword evidence="3" id="KW-0597">Phosphoprotein</keyword>
<keyword evidence="7" id="KW-0812">Transmembrane</keyword>
<dbReference type="InterPro" id="IPR003661">
    <property type="entry name" value="HisK_dim/P_dom"/>
</dbReference>
<dbReference type="SMART" id="SM00388">
    <property type="entry name" value="HisKA"/>
    <property type="match status" value="1"/>
</dbReference>
<dbReference type="Pfam" id="PF00512">
    <property type="entry name" value="HisKA"/>
    <property type="match status" value="1"/>
</dbReference>
<keyword evidence="6" id="KW-0902">Two-component regulatory system</keyword>
<evidence type="ECO:0000256" key="4">
    <source>
        <dbReference type="ARBA" id="ARBA00022679"/>
    </source>
</evidence>
<name>A0A2T5JBJ5_9SPHI</name>
<gene>
    <name evidence="9" type="ORF">C8P68_103395</name>
</gene>
<feature type="domain" description="Histidine kinase" evidence="8">
    <location>
        <begin position="216"/>
        <end position="431"/>
    </location>
</feature>
<evidence type="ECO:0000256" key="7">
    <source>
        <dbReference type="SAM" id="Phobius"/>
    </source>
</evidence>
<feature type="transmembrane region" description="Helical" evidence="7">
    <location>
        <begin position="175"/>
        <end position="192"/>
    </location>
</feature>
<dbReference type="RefSeq" id="WP_107828409.1">
    <property type="nucleotide sequence ID" value="NZ_CP160205.1"/>
</dbReference>
<evidence type="ECO:0000259" key="8">
    <source>
        <dbReference type="PROSITE" id="PS50109"/>
    </source>
</evidence>
<proteinExistence type="predicted"/>
<dbReference type="InterPro" id="IPR003594">
    <property type="entry name" value="HATPase_dom"/>
</dbReference>
<evidence type="ECO:0000256" key="5">
    <source>
        <dbReference type="ARBA" id="ARBA00022777"/>
    </source>
</evidence>
<dbReference type="SMART" id="SM00387">
    <property type="entry name" value="HATPase_c"/>
    <property type="match status" value="1"/>
</dbReference>
<sequence length="450" mass="50384">MPYTVLTYARTLIMRISRQWHVLTGRAAGFSLEARIFHSISLGIVLLAWCYVPYDLFAGLYVAAASCVIISGFFLYEYYRSRYCGHPHRSFIFGFVGLALFSVNYFCNSGINGSTDLIWPVYLLLLLTICPYRHHIGWVITYLVVFGLVHLLEHLHPELVHYPFRPGKGQFIDRITAFPMPVLGMAVVIGLFRRSYDRERAKAEQRNIEKSRLLSILSHDFRAPLIQIRQYLELLNDPELSVAERAQLEHTLRKANDQTLDMVTNLLHWSRSQLDGAAVHLTRLHLAETLDSTLSIQKGMAAQKQVEIETYINPAIQILGDADMLQLVVRNLLQNAIKFTPKNGLISVSTDVNETYCQLHVSDSGTGITPNQLASLFSGDIVPAYGTANEKGVGLGLILCREFMERQGGRISVESTLGKGSVFTIELPLVQTATAPATDAKIVPFQSKVA</sequence>
<dbReference type="InterPro" id="IPR050736">
    <property type="entry name" value="Sensor_HK_Regulatory"/>
</dbReference>
<dbReference type="OrthoDB" id="9810447at2"/>
<keyword evidence="7" id="KW-0472">Membrane</keyword>
<dbReference type="InterPro" id="IPR005467">
    <property type="entry name" value="His_kinase_dom"/>
</dbReference>
<dbReference type="GO" id="GO:0000155">
    <property type="term" value="F:phosphorelay sensor kinase activity"/>
    <property type="evidence" value="ECO:0007669"/>
    <property type="project" value="InterPro"/>
</dbReference>
<feature type="transmembrane region" description="Helical" evidence="7">
    <location>
        <begin position="60"/>
        <end position="79"/>
    </location>
</feature>
<dbReference type="AlphaFoldDB" id="A0A2T5JBJ5"/>
<dbReference type="InterPro" id="IPR004358">
    <property type="entry name" value="Sig_transdc_His_kin-like_C"/>
</dbReference>
<protein>
    <recommendedName>
        <fullName evidence="2">histidine kinase</fullName>
        <ecNumber evidence="2">2.7.13.3</ecNumber>
    </recommendedName>
</protein>
<dbReference type="PRINTS" id="PR00344">
    <property type="entry name" value="BCTRLSENSOR"/>
</dbReference>
<dbReference type="Pfam" id="PF02518">
    <property type="entry name" value="HATPase_c"/>
    <property type="match status" value="1"/>
</dbReference>
<evidence type="ECO:0000256" key="3">
    <source>
        <dbReference type="ARBA" id="ARBA00022553"/>
    </source>
</evidence>
<feature type="transmembrane region" description="Helical" evidence="7">
    <location>
        <begin position="117"/>
        <end position="132"/>
    </location>
</feature>
<evidence type="ECO:0000313" key="10">
    <source>
        <dbReference type="Proteomes" id="UP000244168"/>
    </source>
</evidence>
<dbReference type="Gene3D" id="3.30.565.10">
    <property type="entry name" value="Histidine kinase-like ATPase, C-terminal domain"/>
    <property type="match status" value="1"/>
</dbReference>
<reference evidence="9 10" key="1">
    <citation type="submission" date="2018-04" db="EMBL/GenBank/DDBJ databases">
        <title>Genomic Encyclopedia of Archaeal and Bacterial Type Strains, Phase II (KMG-II): from individual species to whole genera.</title>
        <authorList>
            <person name="Goeker M."/>
        </authorList>
    </citation>
    <scope>NUCLEOTIDE SEQUENCE [LARGE SCALE GENOMIC DNA]</scope>
    <source>
        <strain evidence="9 10">DSM 26809</strain>
    </source>
</reference>
<dbReference type="SUPFAM" id="SSF55874">
    <property type="entry name" value="ATPase domain of HSP90 chaperone/DNA topoisomerase II/histidine kinase"/>
    <property type="match status" value="1"/>
</dbReference>
<dbReference type="EMBL" id="QAOQ01000003">
    <property type="protein sequence ID" value="PTQ98234.1"/>
    <property type="molecule type" value="Genomic_DNA"/>
</dbReference>
<dbReference type="CDD" id="cd00082">
    <property type="entry name" value="HisKA"/>
    <property type="match status" value="1"/>
</dbReference>
<comment type="caution">
    <text evidence="9">The sequence shown here is derived from an EMBL/GenBank/DDBJ whole genome shotgun (WGS) entry which is preliminary data.</text>
</comment>
<accession>A0A2T5JBJ5</accession>
<dbReference type="InterPro" id="IPR036097">
    <property type="entry name" value="HisK_dim/P_sf"/>
</dbReference>
<evidence type="ECO:0000256" key="6">
    <source>
        <dbReference type="ARBA" id="ARBA00023012"/>
    </source>
</evidence>
<dbReference type="PROSITE" id="PS50109">
    <property type="entry name" value="HIS_KIN"/>
    <property type="match status" value="1"/>
</dbReference>
<comment type="catalytic activity">
    <reaction evidence="1">
        <text>ATP + protein L-histidine = ADP + protein N-phospho-L-histidine.</text>
        <dbReference type="EC" id="2.7.13.3"/>
    </reaction>
</comment>
<keyword evidence="5 9" id="KW-0418">Kinase</keyword>
<keyword evidence="4" id="KW-0808">Transferase</keyword>
<dbReference type="PANTHER" id="PTHR43711:SF26">
    <property type="entry name" value="SENSOR HISTIDINE KINASE RCSC"/>
    <property type="match status" value="1"/>
</dbReference>
<keyword evidence="10" id="KW-1185">Reference proteome</keyword>
<dbReference type="SUPFAM" id="SSF47384">
    <property type="entry name" value="Homodimeric domain of signal transducing histidine kinase"/>
    <property type="match status" value="1"/>
</dbReference>
<keyword evidence="7" id="KW-1133">Transmembrane helix</keyword>
<dbReference type="Proteomes" id="UP000244168">
    <property type="component" value="Unassembled WGS sequence"/>
</dbReference>
<dbReference type="Gene3D" id="1.10.287.130">
    <property type="match status" value="1"/>
</dbReference>